<dbReference type="InterPro" id="IPR052701">
    <property type="entry name" value="GAG_Ulvan_Degrading_Sulfatases"/>
</dbReference>
<dbReference type="EMBL" id="CXWD01000036">
    <property type="protein sequence ID" value="CTQ77518.1"/>
    <property type="molecule type" value="Genomic_DNA"/>
</dbReference>
<dbReference type="PANTHER" id="PTHR43751:SF2">
    <property type="entry name" value="SULFATASE N-TERMINAL DOMAIN-CONTAINING PROTEIN"/>
    <property type="match status" value="1"/>
</dbReference>
<evidence type="ECO:0000256" key="1">
    <source>
        <dbReference type="SAM" id="SignalP"/>
    </source>
</evidence>
<evidence type="ECO:0000313" key="4">
    <source>
        <dbReference type="Proteomes" id="UP000053235"/>
    </source>
</evidence>
<keyword evidence="1" id="KW-0732">Signal</keyword>
<dbReference type="OrthoDB" id="9803751at2"/>
<evidence type="ECO:0000313" key="3">
    <source>
        <dbReference type="EMBL" id="CTQ77518.1"/>
    </source>
</evidence>
<dbReference type="STRING" id="388408.LAX5112_04934"/>
<feature type="chain" id="PRO_5005809547" evidence="1">
    <location>
        <begin position="24"/>
        <end position="528"/>
    </location>
</feature>
<feature type="domain" description="Sulfatase N-terminal" evidence="2">
    <location>
        <begin position="28"/>
        <end position="369"/>
    </location>
</feature>
<keyword evidence="4" id="KW-1185">Reference proteome</keyword>
<dbReference type="Gene3D" id="3.30.1120.10">
    <property type="match status" value="1"/>
</dbReference>
<gene>
    <name evidence="3" type="primary">atsA_4</name>
    <name evidence="3" type="ORF">LAX5112_04934</name>
</gene>
<name>A0A0M7AQW1_9HYPH</name>
<evidence type="ECO:0000259" key="2">
    <source>
        <dbReference type="Pfam" id="PF00884"/>
    </source>
</evidence>
<dbReference type="InterPro" id="IPR000917">
    <property type="entry name" value="Sulfatase_N"/>
</dbReference>
<keyword evidence="3" id="KW-0378">Hydrolase</keyword>
<protein>
    <submittedName>
        <fullName evidence="3">Arylsulfatase</fullName>
        <ecNumber evidence="3">3.1.6.1</ecNumber>
    </submittedName>
</protein>
<accession>A0A0M7AQW1</accession>
<dbReference type="PANTHER" id="PTHR43751">
    <property type="entry name" value="SULFATASE"/>
    <property type="match status" value="1"/>
</dbReference>
<dbReference type="SUPFAM" id="SSF53649">
    <property type="entry name" value="Alkaline phosphatase-like"/>
    <property type="match status" value="1"/>
</dbReference>
<dbReference type="InterPro" id="IPR017850">
    <property type="entry name" value="Alkaline_phosphatase_core_sf"/>
</dbReference>
<proteinExistence type="predicted"/>
<dbReference type="Proteomes" id="UP000053235">
    <property type="component" value="Unassembled WGS sequence"/>
</dbReference>
<dbReference type="Gene3D" id="3.40.720.10">
    <property type="entry name" value="Alkaline Phosphatase, subunit A"/>
    <property type="match status" value="1"/>
</dbReference>
<dbReference type="AlphaFoldDB" id="A0A0M7AQW1"/>
<dbReference type="RefSeq" id="WP_055674077.1">
    <property type="nucleotide sequence ID" value="NZ_CXWD01000036.1"/>
</dbReference>
<dbReference type="Pfam" id="PF00884">
    <property type="entry name" value="Sulfatase"/>
    <property type="match status" value="1"/>
</dbReference>
<feature type="signal peptide" evidence="1">
    <location>
        <begin position="1"/>
        <end position="23"/>
    </location>
</feature>
<dbReference type="EC" id="3.1.6.1" evidence="3"/>
<reference evidence="4" key="1">
    <citation type="submission" date="2015-07" db="EMBL/GenBank/DDBJ databases">
        <authorList>
            <person name="Rodrigo-Torres Lidia"/>
            <person name="Arahal R.David."/>
        </authorList>
    </citation>
    <scope>NUCLEOTIDE SEQUENCE [LARGE SCALE GENOMIC DNA]</scope>
    <source>
        <strain evidence="4">CECT 5112</strain>
    </source>
</reference>
<dbReference type="CDD" id="cd16142">
    <property type="entry name" value="ARS_like"/>
    <property type="match status" value="1"/>
</dbReference>
<sequence>MKALKSLTMACALALPGALPALAQDAKPNILVIMPDDVGWSNPSVYNMGMMGYRTPNIDRIAQEGVMFTDAYAQQSCTAGRSAFITGQSPIRTGLLRVGMPGAELGIQKEDPTLAALLKNHGYVTGQFGKNHLGDRNEFLPTVHGFDEFFGNLYHLNAEEEPENPDYPKDPAFKAEFGPRGVLDCTASSTASDIVDERFGPMGMQVCEDTGPLTIERMETADEEFVGRTMDFIARAHEDGKPFFAWLNPTRMHVWTHLKDERKGVTGQGIYADGLVEHDDHVGRILNQLDDLGIADNTIVVWTTDNGAEVFSWPDGGMTPFKGEKNTNWEGGYRVPMMVRWPEKIRQGVISNEIVSMEDWVSTLMAAVGEPDVKEKLLTGHEAIGNTYKVHLDSYNLLPYLTGEEETGPREEFLYWNDGGELVGLRYQDWKMVFMEQREHGFDVWAEPMITLRFPKIVNLRRDPFERSLHESNFYHGWWVNRFFLTVPTQTFVREWISSFEEFPVRQKPAAFNLQRVLESMERAASRN</sequence>
<organism evidence="3 4">
    <name type="scientific">Roseibium alexandrii</name>
    <dbReference type="NCBI Taxonomy" id="388408"/>
    <lineage>
        <taxon>Bacteria</taxon>
        <taxon>Pseudomonadati</taxon>
        <taxon>Pseudomonadota</taxon>
        <taxon>Alphaproteobacteria</taxon>
        <taxon>Hyphomicrobiales</taxon>
        <taxon>Stappiaceae</taxon>
        <taxon>Roseibium</taxon>
    </lineage>
</organism>
<dbReference type="GO" id="GO:0004065">
    <property type="term" value="F:arylsulfatase activity"/>
    <property type="evidence" value="ECO:0007669"/>
    <property type="project" value="UniProtKB-EC"/>
</dbReference>